<protein>
    <submittedName>
        <fullName evidence="2">Uncharacterized protein</fullName>
    </submittedName>
</protein>
<keyword evidence="3" id="KW-1185">Reference proteome</keyword>
<evidence type="ECO:0000256" key="1">
    <source>
        <dbReference type="SAM" id="MobiDB-lite"/>
    </source>
</evidence>
<dbReference type="Proteomes" id="UP000317078">
    <property type="component" value="Unassembled WGS sequence"/>
</dbReference>
<dbReference type="RefSeq" id="WP_140887399.1">
    <property type="nucleotide sequence ID" value="NZ_RCZP01000072.1"/>
</dbReference>
<feature type="compositionally biased region" description="Basic and acidic residues" evidence="1">
    <location>
        <begin position="30"/>
        <end position="41"/>
    </location>
</feature>
<gene>
    <name evidence="2" type="ORF">EAH89_29085</name>
</gene>
<evidence type="ECO:0000313" key="3">
    <source>
        <dbReference type="Proteomes" id="UP000317078"/>
    </source>
</evidence>
<evidence type="ECO:0000313" key="2">
    <source>
        <dbReference type="EMBL" id="TPG39473.1"/>
    </source>
</evidence>
<feature type="region of interest" description="Disordered" evidence="1">
    <location>
        <begin position="1"/>
        <end position="41"/>
    </location>
</feature>
<accession>A0A502ENX0</accession>
<dbReference type="EMBL" id="RCZP01000072">
    <property type="protein sequence ID" value="TPG39473.1"/>
    <property type="molecule type" value="Genomic_DNA"/>
</dbReference>
<sequence length="89" mass="9961">MTKPPKPAKSARAAKATPKDTKAGKTTAATDRRRLHDQRQREKGLTRILVAVPFEDMDRLKAFAAQLRREWAARQMAAFTDENRELGGG</sequence>
<organism evidence="2 3">
    <name type="scientific">Muricoccus nepalensis</name>
    <dbReference type="NCBI Taxonomy" id="1854500"/>
    <lineage>
        <taxon>Bacteria</taxon>
        <taxon>Pseudomonadati</taxon>
        <taxon>Pseudomonadota</taxon>
        <taxon>Alphaproteobacteria</taxon>
        <taxon>Acetobacterales</taxon>
        <taxon>Roseomonadaceae</taxon>
        <taxon>Muricoccus</taxon>
    </lineage>
</organism>
<reference evidence="2 3" key="1">
    <citation type="journal article" date="2019" name="Environ. Microbiol.">
        <title>Species interactions and distinct microbial communities in high Arctic permafrost affected cryosols are associated with the CH4 and CO2 gas fluxes.</title>
        <authorList>
            <person name="Altshuler I."/>
            <person name="Hamel J."/>
            <person name="Turney S."/>
            <person name="Magnuson E."/>
            <person name="Levesque R."/>
            <person name="Greer C."/>
            <person name="Whyte L.G."/>
        </authorList>
    </citation>
    <scope>NUCLEOTIDE SEQUENCE [LARGE SCALE GENOMIC DNA]</scope>
    <source>
        <strain evidence="2 3">S9.3B</strain>
    </source>
</reference>
<dbReference type="AlphaFoldDB" id="A0A502ENX0"/>
<comment type="caution">
    <text evidence="2">The sequence shown here is derived from an EMBL/GenBank/DDBJ whole genome shotgun (WGS) entry which is preliminary data.</text>
</comment>
<name>A0A502ENX0_9PROT</name>
<proteinExistence type="predicted"/>